<proteinExistence type="inferred from homology"/>
<evidence type="ECO:0000256" key="3">
    <source>
        <dbReference type="ARBA" id="ARBA00022801"/>
    </source>
</evidence>
<feature type="domain" description="PDZ" evidence="6">
    <location>
        <begin position="268"/>
        <end position="371"/>
    </location>
</feature>
<dbReference type="AlphaFoldDB" id="A0A078M3J7"/>
<dbReference type="GO" id="GO:0006508">
    <property type="term" value="P:proteolysis"/>
    <property type="evidence" value="ECO:0007669"/>
    <property type="project" value="UniProtKB-KW"/>
</dbReference>
<gene>
    <name evidence="7" type="primary">htrA</name>
    <name evidence="7" type="ORF">BN1050_00035</name>
</gene>
<keyword evidence="3" id="KW-0378">Hydrolase</keyword>
<evidence type="ECO:0000313" key="7">
    <source>
        <dbReference type="EMBL" id="CDZ99306.1"/>
    </source>
</evidence>
<feature type="transmembrane region" description="Helical" evidence="5">
    <location>
        <begin position="12"/>
        <end position="33"/>
    </location>
</feature>
<evidence type="ECO:0000256" key="4">
    <source>
        <dbReference type="ARBA" id="ARBA00022825"/>
    </source>
</evidence>
<dbReference type="InterPro" id="IPR009003">
    <property type="entry name" value="Peptidase_S1_PA"/>
</dbReference>
<dbReference type="SMART" id="SM00228">
    <property type="entry name" value="PDZ"/>
    <property type="match status" value="1"/>
</dbReference>
<dbReference type="Gene3D" id="2.40.10.10">
    <property type="entry name" value="Trypsin-like serine proteases"/>
    <property type="match status" value="2"/>
</dbReference>
<dbReference type="GO" id="GO:0004252">
    <property type="term" value="F:serine-type endopeptidase activity"/>
    <property type="evidence" value="ECO:0007669"/>
    <property type="project" value="InterPro"/>
</dbReference>
<evidence type="ECO:0000256" key="2">
    <source>
        <dbReference type="ARBA" id="ARBA00022670"/>
    </source>
</evidence>
<keyword evidence="2 7" id="KW-0645">Protease</keyword>
<sequence>MNEQPKRSGSSLGYFLMGLFGIMVGALLVWFIVGPDQQAKQDTTKEVTPTEQVATSVTTDATKAVDKVSKAVVGITNIQKVSDFWSQQSGEQEAGSGSGVIYKVENGKAFIVTNYHVIENAERLEVTLAEGVKREAELLGGDMWTDLAVIAMDAEDIDTVATFGDSDALKQGEPVLAIGNPLGLDFYGSVTQGVVSGVDRTMPIDFNKDGVADWEQEVLQTDAAINPGNSGGALVNIKGDVIGINSMKIAVAKVEGLGFAIPINAAIPIIEELEQRGEVQRPVLGVALTDLTNVPAFYQQQTLQMPKEITTGVVITNIEPGSAAATAGAEQYDVIVEMDGEKIESASDLRKHLYTKKKIGDDLTMKVYRQGKLVELQAKLVDDKTL</sequence>
<keyword evidence="5" id="KW-1133">Transmembrane helix</keyword>
<dbReference type="SUPFAM" id="SSF50156">
    <property type="entry name" value="PDZ domain-like"/>
    <property type="match status" value="1"/>
</dbReference>
<dbReference type="InterPro" id="IPR043504">
    <property type="entry name" value="Peptidase_S1_PA_chymotrypsin"/>
</dbReference>
<dbReference type="PANTHER" id="PTHR22939:SF129">
    <property type="entry name" value="SERINE PROTEASE HTRA2, MITOCHONDRIAL"/>
    <property type="match status" value="1"/>
</dbReference>
<dbReference type="HOGENOM" id="CLU_020120_0_2_9"/>
<evidence type="ECO:0000256" key="1">
    <source>
        <dbReference type="ARBA" id="ARBA00010541"/>
    </source>
</evidence>
<dbReference type="InterPro" id="IPR001940">
    <property type="entry name" value="Peptidase_S1C"/>
</dbReference>
<comment type="similarity">
    <text evidence="1">Belongs to the peptidase S1C family.</text>
</comment>
<keyword evidence="5" id="KW-0812">Transmembrane</keyword>
<dbReference type="Gene3D" id="2.30.42.10">
    <property type="match status" value="1"/>
</dbReference>
<evidence type="ECO:0000259" key="6">
    <source>
        <dbReference type="PROSITE" id="PS50106"/>
    </source>
</evidence>
<dbReference type="PATRIC" id="fig|1461583.4.peg.35"/>
<protein>
    <submittedName>
        <fullName evidence="7">Serine protease Do-like HtrA</fullName>
    </submittedName>
</protein>
<dbReference type="SUPFAM" id="SSF50494">
    <property type="entry name" value="Trypsin-like serine proteases"/>
    <property type="match status" value="1"/>
</dbReference>
<reference evidence="7" key="1">
    <citation type="submission" date="2014-07" db="EMBL/GenBank/DDBJ databases">
        <authorList>
            <person name="Urmite Genomes Urmite Genomes"/>
        </authorList>
    </citation>
    <scope>NUCLEOTIDE SEQUENCE</scope>
    <source>
        <strain evidence="7">13S34_air</strain>
    </source>
</reference>
<dbReference type="PANTHER" id="PTHR22939">
    <property type="entry name" value="SERINE PROTEASE FAMILY S1C HTRA-RELATED"/>
    <property type="match status" value="1"/>
</dbReference>
<evidence type="ECO:0000256" key="5">
    <source>
        <dbReference type="SAM" id="Phobius"/>
    </source>
</evidence>
<dbReference type="InterPro" id="IPR001478">
    <property type="entry name" value="PDZ"/>
</dbReference>
<dbReference type="Pfam" id="PF13365">
    <property type="entry name" value="Trypsin_2"/>
    <property type="match status" value="1"/>
</dbReference>
<keyword evidence="4" id="KW-0720">Serine protease</keyword>
<accession>A0A078M3J7</accession>
<name>A0A078M3J7_9BACL</name>
<dbReference type="InterPro" id="IPR036034">
    <property type="entry name" value="PDZ_sf"/>
</dbReference>
<organism evidence="7">
    <name type="scientific">Metalysinibacillus saudimassiliensis</name>
    <dbReference type="NCBI Taxonomy" id="1461583"/>
    <lineage>
        <taxon>Bacteria</taxon>
        <taxon>Bacillati</taxon>
        <taxon>Bacillota</taxon>
        <taxon>Bacilli</taxon>
        <taxon>Bacillales</taxon>
        <taxon>Caryophanaceae</taxon>
        <taxon>Metalysinibacillus</taxon>
    </lineage>
</organism>
<dbReference type="PROSITE" id="PS50106">
    <property type="entry name" value="PDZ"/>
    <property type="match status" value="1"/>
</dbReference>
<keyword evidence="5" id="KW-0472">Membrane</keyword>
<dbReference type="Pfam" id="PF13180">
    <property type="entry name" value="PDZ_2"/>
    <property type="match status" value="1"/>
</dbReference>
<dbReference type="EMBL" id="LN483073">
    <property type="protein sequence ID" value="CDZ99306.1"/>
    <property type="molecule type" value="Genomic_DNA"/>
</dbReference>
<dbReference type="PRINTS" id="PR00834">
    <property type="entry name" value="PROTEASES2C"/>
</dbReference>